<dbReference type="SUPFAM" id="SSF53254">
    <property type="entry name" value="Phosphoglycerate mutase-like"/>
    <property type="match status" value="1"/>
</dbReference>
<dbReference type="Gene3D" id="3.40.50.1240">
    <property type="entry name" value="Phosphoglycerate mutase-like"/>
    <property type="match status" value="1"/>
</dbReference>
<sequence>MPPPDTGGVSAALRVSALTIDEVLMMRTWKILGVVFATFLSATAVGSESHQQAWEALKDGRAVLMLRHALAPGTGDPANFDLDDCSTQRNLNDTGREQARAWKPFLAEHGITEARVFSSQWCRCMDTAREMAMGEVTEWPSLNSFFSNRGDGPAQTRQTIALVNQLGSGAPVILVSHQVNITALAGIFPSSNEGVIISLPLAEEPTILARVSPGR</sequence>
<proteinExistence type="predicted"/>
<dbReference type="InterPro" id="IPR029033">
    <property type="entry name" value="His_PPase_superfam"/>
</dbReference>
<reference evidence="2" key="1">
    <citation type="submission" date="2016-10" db="EMBL/GenBank/DDBJ databases">
        <authorList>
            <person name="Varghese N."/>
            <person name="Submissions S."/>
        </authorList>
    </citation>
    <scope>NUCLEOTIDE SEQUENCE [LARGE SCALE GENOMIC DNA]</scope>
    <source>
        <strain evidence="2">CGMCC 1.6294</strain>
    </source>
</reference>
<dbReference type="CDD" id="cd07067">
    <property type="entry name" value="HP_PGM_like"/>
    <property type="match status" value="1"/>
</dbReference>
<evidence type="ECO:0000313" key="2">
    <source>
        <dbReference type="Proteomes" id="UP000199290"/>
    </source>
</evidence>
<keyword evidence="2" id="KW-1185">Reference proteome</keyword>
<organism evidence="1 2">
    <name type="scientific">Marinobacter gudaonensis</name>
    <dbReference type="NCBI Taxonomy" id="375760"/>
    <lineage>
        <taxon>Bacteria</taxon>
        <taxon>Pseudomonadati</taxon>
        <taxon>Pseudomonadota</taxon>
        <taxon>Gammaproteobacteria</taxon>
        <taxon>Pseudomonadales</taxon>
        <taxon>Marinobacteraceae</taxon>
        <taxon>Marinobacter</taxon>
    </lineage>
</organism>
<name>A0A1I6HLG9_9GAMM</name>
<dbReference type="Proteomes" id="UP000199290">
    <property type="component" value="Unassembled WGS sequence"/>
</dbReference>
<dbReference type="InterPro" id="IPR013078">
    <property type="entry name" value="His_Pase_superF_clade-1"/>
</dbReference>
<dbReference type="AlphaFoldDB" id="A0A1I6HLG9"/>
<accession>A0A1I6HLG9</accession>
<protein>
    <submittedName>
        <fullName evidence="1">Histidine phosphatase superfamily (Branch 1)</fullName>
    </submittedName>
</protein>
<dbReference type="STRING" id="375760.SAMN04488073_2721"/>
<gene>
    <name evidence="1" type="ORF">SAMN04488073_2721</name>
</gene>
<evidence type="ECO:0000313" key="1">
    <source>
        <dbReference type="EMBL" id="SFR55177.1"/>
    </source>
</evidence>
<dbReference type="Pfam" id="PF00300">
    <property type="entry name" value="His_Phos_1"/>
    <property type="match status" value="1"/>
</dbReference>
<dbReference type="EMBL" id="FOYV01000002">
    <property type="protein sequence ID" value="SFR55177.1"/>
    <property type="molecule type" value="Genomic_DNA"/>
</dbReference>